<dbReference type="AlphaFoldDB" id="A0A9D4CC05"/>
<keyword evidence="3" id="KW-1185">Reference proteome</keyword>
<protein>
    <submittedName>
        <fullName evidence="2">Uncharacterized protein</fullName>
    </submittedName>
</protein>
<organism evidence="2 3">
    <name type="scientific">Dreissena polymorpha</name>
    <name type="common">Zebra mussel</name>
    <name type="synonym">Mytilus polymorpha</name>
    <dbReference type="NCBI Taxonomy" id="45954"/>
    <lineage>
        <taxon>Eukaryota</taxon>
        <taxon>Metazoa</taxon>
        <taxon>Spiralia</taxon>
        <taxon>Lophotrochozoa</taxon>
        <taxon>Mollusca</taxon>
        <taxon>Bivalvia</taxon>
        <taxon>Autobranchia</taxon>
        <taxon>Heteroconchia</taxon>
        <taxon>Euheterodonta</taxon>
        <taxon>Imparidentia</taxon>
        <taxon>Neoheterodontei</taxon>
        <taxon>Myida</taxon>
        <taxon>Dreissenoidea</taxon>
        <taxon>Dreissenidae</taxon>
        <taxon>Dreissena</taxon>
    </lineage>
</organism>
<accession>A0A9D4CC05</accession>
<comment type="caution">
    <text evidence="2">The sequence shown here is derived from an EMBL/GenBank/DDBJ whole genome shotgun (WGS) entry which is preliminary data.</text>
</comment>
<name>A0A9D4CC05_DREPO</name>
<evidence type="ECO:0000256" key="1">
    <source>
        <dbReference type="SAM" id="MobiDB-lite"/>
    </source>
</evidence>
<reference evidence="2" key="2">
    <citation type="submission" date="2020-11" db="EMBL/GenBank/DDBJ databases">
        <authorList>
            <person name="McCartney M.A."/>
            <person name="Auch B."/>
            <person name="Kono T."/>
            <person name="Mallez S."/>
            <person name="Becker A."/>
            <person name="Gohl D.M."/>
            <person name="Silverstein K.A.T."/>
            <person name="Koren S."/>
            <person name="Bechman K.B."/>
            <person name="Herman A."/>
            <person name="Abrahante J.E."/>
            <person name="Garbe J."/>
        </authorList>
    </citation>
    <scope>NUCLEOTIDE SEQUENCE</scope>
    <source>
        <strain evidence="2">Duluth1</strain>
        <tissue evidence="2">Whole animal</tissue>
    </source>
</reference>
<feature type="region of interest" description="Disordered" evidence="1">
    <location>
        <begin position="1"/>
        <end position="25"/>
    </location>
</feature>
<evidence type="ECO:0000313" key="2">
    <source>
        <dbReference type="EMBL" id="KAH3720864.1"/>
    </source>
</evidence>
<dbReference type="Proteomes" id="UP000828390">
    <property type="component" value="Unassembled WGS sequence"/>
</dbReference>
<reference evidence="2" key="1">
    <citation type="journal article" date="2019" name="bioRxiv">
        <title>The Genome of the Zebra Mussel, Dreissena polymorpha: A Resource for Invasive Species Research.</title>
        <authorList>
            <person name="McCartney M.A."/>
            <person name="Auch B."/>
            <person name="Kono T."/>
            <person name="Mallez S."/>
            <person name="Zhang Y."/>
            <person name="Obille A."/>
            <person name="Becker A."/>
            <person name="Abrahante J.E."/>
            <person name="Garbe J."/>
            <person name="Badalamenti J.P."/>
            <person name="Herman A."/>
            <person name="Mangelson H."/>
            <person name="Liachko I."/>
            <person name="Sullivan S."/>
            <person name="Sone E.D."/>
            <person name="Koren S."/>
            <person name="Silverstein K.A.T."/>
            <person name="Beckman K.B."/>
            <person name="Gohl D.M."/>
        </authorList>
    </citation>
    <scope>NUCLEOTIDE SEQUENCE</scope>
    <source>
        <strain evidence="2">Duluth1</strain>
        <tissue evidence="2">Whole animal</tissue>
    </source>
</reference>
<evidence type="ECO:0000313" key="3">
    <source>
        <dbReference type="Proteomes" id="UP000828390"/>
    </source>
</evidence>
<sequence>MPQFPKPKGAIPSTPKHAVPSSEYQNTHTIPKIILKAFLPSSHRLALRDG</sequence>
<proteinExistence type="predicted"/>
<dbReference type="EMBL" id="JAIWYP010000013">
    <property type="protein sequence ID" value="KAH3720864.1"/>
    <property type="molecule type" value="Genomic_DNA"/>
</dbReference>
<gene>
    <name evidence="2" type="ORF">DPMN_063773</name>
</gene>